<evidence type="ECO:0000256" key="5">
    <source>
        <dbReference type="ARBA" id="ARBA00022989"/>
    </source>
</evidence>
<keyword evidence="3" id="KW-1003">Cell membrane</keyword>
<feature type="transmembrane region" description="Helical" evidence="7">
    <location>
        <begin position="143"/>
        <end position="164"/>
    </location>
</feature>
<evidence type="ECO:0000256" key="4">
    <source>
        <dbReference type="ARBA" id="ARBA00022692"/>
    </source>
</evidence>
<dbReference type="RefSeq" id="WP_004630486.1">
    <property type="nucleotide sequence ID" value="NZ_AORV01000066.1"/>
</dbReference>
<gene>
    <name evidence="9" type="ORF">CTER_4962</name>
</gene>
<feature type="transmembrane region" description="Helical" evidence="7">
    <location>
        <begin position="112"/>
        <end position="131"/>
    </location>
</feature>
<evidence type="ECO:0000313" key="9">
    <source>
        <dbReference type="EMBL" id="EMS69426.1"/>
    </source>
</evidence>
<comment type="subcellular location">
    <subcellularLocation>
        <location evidence="1 7">Cell membrane</location>
        <topology evidence="1 7">Multi-pass membrane protein</topology>
    </subcellularLocation>
</comment>
<feature type="transmembrane region" description="Helical" evidence="7">
    <location>
        <begin position="75"/>
        <end position="100"/>
    </location>
</feature>
<dbReference type="STRING" id="1195236.CTER_4962"/>
<sequence length="295" mass="33488">MRIKRGKEQLVFNLISYTTVIIFTLLCVIPFLLVISGSFTDEGSIHVDGYRFIPKKFSLNAYRVAFAMPTNIIRAYGVTGTVTVVGTLVGLFIICMTAYALQRPQFKYRNAFALYFYFTTLFSGGLVPWYILMVRYLHLKNNYLALLFPAMLTVFDIIIMRSFMKSIPEALAESAKIDGAGEFRIFAQIFLPLSKPALATVGLFIALRYWNDWYASMLFITQKEKYSLQFYLYSMLTQMEFAANDAKSAGIVMEQYPAESFKLAMTIVATGPILLLYPFVQKYFIQGMTVGAVKG</sequence>
<keyword evidence="6 7" id="KW-0472">Membrane</keyword>
<dbReference type="eggNOG" id="COG0395">
    <property type="taxonomic scope" value="Bacteria"/>
</dbReference>
<organism evidence="9 10">
    <name type="scientific">Ruminiclostridium cellobioparum subsp. termitidis CT1112</name>
    <dbReference type="NCBI Taxonomy" id="1195236"/>
    <lineage>
        <taxon>Bacteria</taxon>
        <taxon>Bacillati</taxon>
        <taxon>Bacillota</taxon>
        <taxon>Clostridia</taxon>
        <taxon>Eubacteriales</taxon>
        <taxon>Oscillospiraceae</taxon>
        <taxon>Ruminiclostridium</taxon>
    </lineage>
</organism>
<reference evidence="9 10" key="1">
    <citation type="journal article" date="2013" name="Genome Announc.">
        <title>Draft Genome Sequence of the Cellulolytic, Mesophilic, Anaerobic Bacterium Clostridium termitidis Strain CT1112 (DSM 5398).</title>
        <authorList>
            <person name="Lal S."/>
            <person name="Ramachandran U."/>
            <person name="Zhang X."/>
            <person name="Munir R."/>
            <person name="Sparling R."/>
            <person name="Levin D.B."/>
        </authorList>
    </citation>
    <scope>NUCLEOTIDE SEQUENCE [LARGE SCALE GENOMIC DNA]</scope>
    <source>
        <strain evidence="9 10">CT1112</strain>
    </source>
</reference>
<dbReference type="PANTHER" id="PTHR43744:SF9">
    <property type="entry name" value="POLYGALACTURONAN_RHAMNOGALACTURONAN TRANSPORT SYSTEM PERMEASE PROTEIN YTCP"/>
    <property type="match status" value="1"/>
</dbReference>
<evidence type="ECO:0000313" key="10">
    <source>
        <dbReference type="Proteomes" id="UP000014155"/>
    </source>
</evidence>
<dbReference type="GO" id="GO:0005886">
    <property type="term" value="C:plasma membrane"/>
    <property type="evidence" value="ECO:0007669"/>
    <property type="project" value="UniProtKB-SubCell"/>
</dbReference>
<dbReference type="InterPro" id="IPR035906">
    <property type="entry name" value="MetI-like_sf"/>
</dbReference>
<dbReference type="CDD" id="cd06261">
    <property type="entry name" value="TM_PBP2"/>
    <property type="match status" value="1"/>
</dbReference>
<evidence type="ECO:0000256" key="3">
    <source>
        <dbReference type="ARBA" id="ARBA00022475"/>
    </source>
</evidence>
<dbReference type="InterPro" id="IPR000515">
    <property type="entry name" value="MetI-like"/>
</dbReference>
<comment type="similarity">
    <text evidence="7">Belongs to the binding-protein-dependent transport system permease family.</text>
</comment>
<keyword evidence="4 7" id="KW-0812">Transmembrane</keyword>
<dbReference type="Gene3D" id="1.10.3720.10">
    <property type="entry name" value="MetI-like"/>
    <property type="match status" value="1"/>
</dbReference>
<feature type="transmembrane region" description="Helical" evidence="7">
    <location>
        <begin position="263"/>
        <end position="280"/>
    </location>
</feature>
<comment type="caution">
    <text evidence="9">The sequence shown here is derived from an EMBL/GenBank/DDBJ whole genome shotgun (WGS) entry which is preliminary data.</text>
</comment>
<dbReference type="GO" id="GO:0055085">
    <property type="term" value="P:transmembrane transport"/>
    <property type="evidence" value="ECO:0007669"/>
    <property type="project" value="InterPro"/>
</dbReference>
<dbReference type="SUPFAM" id="SSF161098">
    <property type="entry name" value="MetI-like"/>
    <property type="match status" value="1"/>
</dbReference>
<evidence type="ECO:0000256" key="7">
    <source>
        <dbReference type="RuleBase" id="RU363032"/>
    </source>
</evidence>
<evidence type="ECO:0000256" key="6">
    <source>
        <dbReference type="ARBA" id="ARBA00023136"/>
    </source>
</evidence>
<keyword evidence="10" id="KW-1185">Reference proteome</keyword>
<evidence type="ECO:0000259" key="8">
    <source>
        <dbReference type="PROSITE" id="PS50928"/>
    </source>
</evidence>
<evidence type="ECO:0000256" key="2">
    <source>
        <dbReference type="ARBA" id="ARBA00022448"/>
    </source>
</evidence>
<proteinExistence type="inferred from homology"/>
<dbReference type="EMBL" id="AORV01000066">
    <property type="protein sequence ID" value="EMS69426.1"/>
    <property type="molecule type" value="Genomic_DNA"/>
</dbReference>
<dbReference type="PROSITE" id="PS50928">
    <property type="entry name" value="ABC_TM1"/>
    <property type="match status" value="1"/>
</dbReference>
<feature type="transmembrane region" description="Helical" evidence="7">
    <location>
        <begin position="185"/>
        <end position="210"/>
    </location>
</feature>
<dbReference type="PATRIC" id="fig|1195236.3.peg.5155"/>
<accession>S0FHM9</accession>
<name>S0FHM9_RUMCE</name>
<feature type="transmembrane region" description="Helical" evidence="7">
    <location>
        <begin position="12"/>
        <end position="35"/>
    </location>
</feature>
<evidence type="ECO:0000256" key="1">
    <source>
        <dbReference type="ARBA" id="ARBA00004651"/>
    </source>
</evidence>
<keyword evidence="5 7" id="KW-1133">Transmembrane helix</keyword>
<protein>
    <submittedName>
        <fullName evidence="9">ABC-type sugar transport system, permease component</fullName>
    </submittedName>
</protein>
<dbReference type="Pfam" id="PF00528">
    <property type="entry name" value="BPD_transp_1"/>
    <property type="match status" value="1"/>
</dbReference>
<keyword evidence="2 7" id="KW-0813">Transport</keyword>
<dbReference type="AlphaFoldDB" id="S0FHM9"/>
<feature type="domain" description="ABC transmembrane type-1" evidence="8">
    <location>
        <begin position="76"/>
        <end position="280"/>
    </location>
</feature>
<dbReference type="Proteomes" id="UP000014155">
    <property type="component" value="Unassembled WGS sequence"/>
</dbReference>
<dbReference type="PANTHER" id="PTHR43744">
    <property type="entry name" value="ABC TRANSPORTER PERMEASE PROTEIN MG189-RELATED-RELATED"/>
    <property type="match status" value="1"/>
</dbReference>
<keyword evidence="9" id="KW-0762">Sugar transport</keyword>